<keyword evidence="6 8" id="KW-0472">Membrane</keyword>
<evidence type="ECO:0000259" key="9">
    <source>
        <dbReference type="Pfam" id="PF00884"/>
    </source>
</evidence>
<evidence type="ECO:0000256" key="2">
    <source>
        <dbReference type="ARBA" id="ARBA00004936"/>
    </source>
</evidence>
<comment type="subcellular location">
    <subcellularLocation>
        <location evidence="1">Cell membrane</location>
        <topology evidence="1">Multi-pass membrane protein</topology>
    </subcellularLocation>
</comment>
<keyword evidence="3" id="KW-1003">Cell membrane</keyword>
<evidence type="ECO:0000256" key="3">
    <source>
        <dbReference type="ARBA" id="ARBA00022475"/>
    </source>
</evidence>
<protein>
    <submittedName>
        <fullName evidence="10">LTA synthase family protein</fullName>
    </submittedName>
</protein>
<evidence type="ECO:0000256" key="7">
    <source>
        <dbReference type="SAM" id="MobiDB-lite"/>
    </source>
</evidence>
<comment type="pathway">
    <text evidence="2">Cell wall biogenesis; lipoteichoic acid biosynthesis.</text>
</comment>
<evidence type="ECO:0000256" key="5">
    <source>
        <dbReference type="ARBA" id="ARBA00022989"/>
    </source>
</evidence>
<dbReference type="AlphaFoldDB" id="A0A921LTL3"/>
<comment type="caution">
    <text evidence="10">The sequence shown here is derived from an EMBL/GenBank/DDBJ whole genome shotgun (WGS) entry which is preliminary data.</text>
</comment>
<name>A0A921LTL3_9BIFI</name>
<dbReference type="PANTHER" id="PTHR47371">
    <property type="entry name" value="LIPOTEICHOIC ACID SYNTHASE"/>
    <property type="match status" value="1"/>
</dbReference>
<dbReference type="CDD" id="cd16015">
    <property type="entry name" value="LTA_synthase"/>
    <property type="match status" value="1"/>
</dbReference>
<organism evidence="10 11">
    <name type="scientific">Bifidobacterium pullorum subsp. gallinarum</name>
    <dbReference type="NCBI Taxonomy" id="78344"/>
    <lineage>
        <taxon>Bacteria</taxon>
        <taxon>Bacillati</taxon>
        <taxon>Actinomycetota</taxon>
        <taxon>Actinomycetes</taxon>
        <taxon>Bifidobacteriales</taxon>
        <taxon>Bifidobacteriaceae</taxon>
        <taxon>Bifidobacterium</taxon>
    </lineage>
</organism>
<dbReference type="Pfam" id="PF00884">
    <property type="entry name" value="Sulfatase"/>
    <property type="match status" value="1"/>
</dbReference>
<feature type="transmembrane region" description="Helical" evidence="8">
    <location>
        <begin position="194"/>
        <end position="211"/>
    </location>
</feature>
<feature type="transmembrane region" description="Helical" evidence="8">
    <location>
        <begin position="292"/>
        <end position="315"/>
    </location>
</feature>
<dbReference type="SUPFAM" id="SSF53649">
    <property type="entry name" value="Alkaline phosphatase-like"/>
    <property type="match status" value="1"/>
</dbReference>
<dbReference type="InterPro" id="IPR050448">
    <property type="entry name" value="OpgB/LTA_synthase_biosynth"/>
</dbReference>
<feature type="transmembrane region" description="Helical" evidence="8">
    <location>
        <begin position="250"/>
        <end position="271"/>
    </location>
</feature>
<proteinExistence type="predicted"/>
<evidence type="ECO:0000256" key="6">
    <source>
        <dbReference type="ARBA" id="ARBA00023136"/>
    </source>
</evidence>
<evidence type="ECO:0000256" key="4">
    <source>
        <dbReference type="ARBA" id="ARBA00022692"/>
    </source>
</evidence>
<accession>A0A921LTL3</accession>
<dbReference type="InterPro" id="IPR017850">
    <property type="entry name" value="Alkaline_phosphatase_core_sf"/>
</dbReference>
<dbReference type="PANTHER" id="PTHR47371:SF3">
    <property type="entry name" value="PHOSPHOGLYCEROL TRANSFERASE I"/>
    <property type="match status" value="1"/>
</dbReference>
<feature type="transmembrane region" description="Helical" evidence="8">
    <location>
        <begin position="171"/>
        <end position="187"/>
    </location>
</feature>
<evidence type="ECO:0000256" key="8">
    <source>
        <dbReference type="SAM" id="Phobius"/>
    </source>
</evidence>
<feature type="transmembrane region" description="Helical" evidence="8">
    <location>
        <begin position="110"/>
        <end position="130"/>
    </location>
</feature>
<reference evidence="10" key="1">
    <citation type="journal article" date="2021" name="PeerJ">
        <title>Extensive microbial diversity within the chicken gut microbiome revealed by metagenomics and culture.</title>
        <authorList>
            <person name="Gilroy R."/>
            <person name="Ravi A."/>
            <person name="Getino M."/>
            <person name="Pursley I."/>
            <person name="Horton D.L."/>
            <person name="Alikhan N.F."/>
            <person name="Baker D."/>
            <person name="Gharbi K."/>
            <person name="Hall N."/>
            <person name="Watson M."/>
            <person name="Adriaenssens E.M."/>
            <person name="Foster-Nyarko E."/>
            <person name="Jarju S."/>
            <person name="Secka A."/>
            <person name="Antonio M."/>
            <person name="Oren A."/>
            <person name="Chaudhuri R.R."/>
            <person name="La Ragione R."/>
            <person name="Hildebrand F."/>
            <person name="Pallen M.J."/>
        </authorList>
    </citation>
    <scope>NUCLEOTIDE SEQUENCE</scope>
    <source>
        <strain evidence="10">ChiBcolR7-4860</strain>
    </source>
</reference>
<feature type="domain" description="Sulfatase N-terminal" evidence="9">
    <location>
        <begin position="399"/>
        <end position="699"/>
    </location>
</feature>
<dbReference type="RefSeq" id="WP_278710699.1">
    <property type="nucleotide sequence ID" value="NZ_DYUX01000003.1"/>
</dbReference>
<dbReference type="Gene3D" id="3.40.720.10">
    <property type="entry name" value="Alkaline Phosphatase, subunit A"/>
    <property type="match status" value="1"/>
</dbReference>
<dbReference type="EMBL" id="DYUX01000003">
    <property type="protein sequence ID" value="HJG40939.1"/>
    <property type="molecule type" value="Genomic_DNA"/>
</dbReference>
<evidence type="ECO:0000313" key="10">
    <source>
        <dbReference type="EMBL" id="HJG40939.1"/>
    </source>
</evidence>
<feature type="region of interest" description="Disordered" evidence="7">
    <location>
        <begin position="1"/>
        <end position="25"/>
    </location>
</feature>
<feature type="compositionally biased region" description="Acidic residues" evidence="7">
    <location>
        <begin position="7"/>
        <end position="18"/>
    </location>
</feature>
<gene>
    <name evidence="10" type="ORF">K8U73_00850</name>
</gene>
<sequence length="764" mass="85210">MQQTIIDDSEINEPETEREEATDITKAEHVDSTSTIDNVADNAERVRTLSRIAELLRNYECQRQAADNEIITVSQTGQAKQQCSNSPAQVFKRIGRGIRAVWNKRPKLSYALYAIVFVAITTASVLFLQWSVYTEAIYAEDAEVDDTTRILGSVSGQLTRFVSQMWLEGDWRFLLNFVALGLIYLTIIAVLNRFWISTALFGSIMVIFAIANKFKVEARNEPIIPADMNFISGGNTGELMSFIPANGMHLVNTAITGLAWFIGICIMIQFLDRRNGLIPVRWRPSRFVNAKNIIAAVTRIIAATTAVVVLSSFVWNLTVPNSWSSRLATNLSDAPEMWNGMGDAVNNGPAMTFLRLVHTEIMDEPEGYSEATMRDIAERYTQTAELINDERSNELTDSTVIMILSESFSDPTRVPGISFSEDPIPAIRSVKNTTTSGLMVSPGYGGGTANIEFQALTGLSMALYDPTLSSAYQQLVPNMDNPFSFNQLWDNEQGDGSVAFHPYNRNMYFRDRNYRSFGFSRFYASDGEDQMTDLAKIDAAWYASDESTYRNVLDYLSETDDTEQFIQVVTMQNHMPYDSWYQNNQFIDANTSVNLTDDERVSVETYAKGVNYTDQATAQFLEQLNQMDRPITVIFYGDHLPGIYQTAVSNPDAQATLYETDYFIWSNNASSSAGIKLPEEDAAFISSNFFVAELAEHMNARVSPYLAFLTQMHHAIAAIGPASLNDGEYLTCWGPGLLRLGAIMSFGGYCVSRPGLLRLGAVVG</sequence>
<reference evidence="10" key="2">
    <citation type="submission" date="2021-09" db="EMBL/GenBank/DDBJ databases">
        <authorList>
            <person name="Gilroy R."/>
        </authorList>
    </citation>
    <scope>NUCLEOTIDE SEQUENCE</scope>
    <source>
        <strain evidence="10">ChiBcolR7-4860</strain>
    </source>
</reference>
<dbReference type="Proteomes" id="UP000786560">
    <property type="component" value="Unassembled WGS sequence"/>
</dbReference>
<evidence type="ECO:0000256" key="1">
    <source>
        <dbReference type="ARBA" id="ARBA00004651"/>
    </source>
</evidence>
<dbReference type="GO" id="GO:0005886">
    <property type="term" value="C:plasma membrane"/>
    <property type="evidence" value="ECO:0007669"/>
    <property type="project" value="UniProtKB-SubCell"/>
</dbReference>
<evidence type="ECO:0000313" key="11">
    <source>
        <dbReference type="Proteomes" id="UP000786560"/>
    </source>
</evidence>
<dbReference type="InterPro" id="IPR000917">
    <property type="entry name" value="Sulfatase_N"/>
</dbReference>
<keyword evidence="5 8" id="KW-1133">Transmembrane helix</keyword>
<keyword evidence="4 8" id="KW-0812">Transmembrane</keyword>